<dbReference type="PROSITE" id="PS50817">
    <property type="entry name" value="INTEIN_N_TER"/>
    <property type="match status" value="1"/>
</dbReference>
<dbReference type="Pfam" id="PF13403">
    <property type="entry name" value="Hint_2"/>
    <property type="match status" value="1"/>
</dbReference>
<dbReference type="STRING" id="576131.SAMN05444486_101273"/>
<evidence type="ECO:0000313" key="3">
    <source>
        <dbReference type="Proteomes" id="UP000199026"/>
    </source>
</evidence>
<accession>A0A1H3HAJ5</accession>
<dbReference type="Proteomes" id="UP000199026">
    <property type="component" value="Unassembled WGS sequence"/>
</dbReference>
<protein>
    <submittedName>
        <fullName evidence="2">Hint domain-containing protein</fullName>
    </submittedName>
</protein>
<reference evidence="2 3" key="1">
    <citation type="submission" date="2016-10" db="EMBL/GenBank/DDBJ databases">
        <authorList>
            <person name="de Groot N.N."/>
        </authorList>
    </citation>
    <scope>NUCLEOTIDE SEQUENCE [LARGE SCALE GENOMIC DNA]</scope>
    <source>
        <strain evidence="2 3">DSM 24677</strain>
    </source>
</reference>
<evidence type="ECO:0000313" key="2">
    <source>
        <dbReference type="EMBL" id="SDY11649.1"/>
    </source>
</evidence>
<dbReference type="InterPro" id="IPR028992">
    <property type="entry name" value="Hedgehog/Intein_dom"/>
</dbReference>
<dbReference type="Gene3D" id="2.170.16.10">
    <property type="entry name" value="Hedgehog/Intein (Hint) domain"/>
    <property type="match status" value="1"/>
</dbReference>
<dbReference type="RefSeq" id="WP_177170600.1">
    <property type="nucleotide sequence ID" value="NZ_CALJFH010000018.1"/>
</dbReference>
<gene>
    <name evidence="2" type="ORF">SAMN05444486_101273</name>
</gene>
<dbReference type="AlphaFoldDB" id="A0A1H3HAJ5"/>
<dbReference type="GeneID" id="78123080"/>
<organism evidence="2 3">
    <name type="scientific">Lentibacter algarum</name>
    <dbReference type="NCBI Taxonomy" id="576131"/>
    <lineage>
        <taxon>Bacteria</taxon>
        <taxon>Pseudomonadati</taxon>
        <taxon>Pseudomonadota</taxon>
        <taxon>Alphaproteobacteria</taxon>
        <taxon>Rhodobacterales</taxon>
        <taxon>Roseobacteraceae</taxon>
        <taxon>Lentibacter</taxon>
    </lineage>
</organism>
<dbReference type="InterPro" id="IPR036844">
    <property type="entry name" value="Hint_dom_sf"/>
</dbReference>
<sequence length="353" mass="39057">METGFKGTFVISWPQIKIDGLAHAPVVDLNVGATWSWQGDAVRVDGPSELLRLDRADDEANLRRRAARMVHRLVGAAVNDRSDLLEDAPQNMSDNSFVVTDGSHSYTVTLIELGADAQPLLMFVDQLPPKGRDLWVVHQSFEPARQSAEGPDAGGVICFTPGTRIETPDGLRAIETLRQGDYVQTKDAGAQEIQWVGQRRMTGARLFAMPRLRPIRFRAGALGIARPDEELVVSPEHRMLVKGAIAQALFNTDEVLVRAKDMLNDKNVVVDSQLKEVTYVHLLLPNHQIVWANGVETESFHPANTALSTLSEEDRETLLQMRPDFEVQPERYGAFARRNLSASEAAILAHEAA</sequence>
<dbReference type="EMBL" id="FNPR01000001">
    <property type="protein sequence ID" value="SDY11649.1"/>
    <property type="molecule type" value="Genomic_DNA"/>
</dbReference>
<dbReference type="SUPFAM" id="SSF51294">
    <property type="entry name" value="Hedgehog/intein (Hint) domain"/>
    <property type="match status" value="1"/>
</dbReference>
<evidence type="ECO:0000259" key="1">
    <source>
        <dbReference type="Pfam" id="PF13403"/>
    </source>
</evidence>
<proteinExistence type="predicted"/>
<name>A0A1H3HAJ5_9RHOB</name>
<keyword evidence="3" id="KW-1185">Reference proteome</keyword>
<dbReference type="GO" id="GO:0016539">
    <property type="term" value="P:intein-mediated protein splicing"/>
    <property type="evidence" value="ECO:0007669"/>
    <property type="project" value="InterPro"/>
</dbReference>
<feature type="domain" description="Hedgehog/Intein (Hint)" evidence="1">
    <location>
        <begin position="157"/>
        <end position="303"/>
    </location>
</feature>
<dbReference type="InterPro" id="IPR006141">
    <property type="entry name" value="Intein_N"/>
</dbReference>